<comment type="caution">
    <text evidence="2">The sequence shown here is derived from an EMBL/GenBank/DDBJ whole genome shotgun (WGS) entry which is preliminary data.</text>
</comment>
<feature type="region of interest" description="Disordered" evidence="1">
    <location>
        <begin position="1"/>
        <end position="21"/>
    </location>
</feature>
<keyword evidence="3" id="KW-1185">Reference proteome</keyword>
<protein>
    <submittedName>
        <fullName evidence="2">Uncharacterized protein</fullName>
    </submittedName>
</protein>
<evidence type="ECO:0000313" key="2">
    <source>
        <dbReference type="EMBL" id="MBB6093364.1"/>
    </source>
</evidence>
<dbReference type="RefSeq" id="WP_184331622.1">
    <property type="nucleotide sequence ID" value="NZ_JACHHZ010000002.1"/>
</dbReference>
<accession>A0A841HLA6</accession>
<dbReference type="EMBL" id="JACHHZ010000002">
    <property type="protein sequence ID" value="MBB6093364.1"/>
    <property type="molecule type" value="Genomic_DNA"/>
</dbReference>
<proteinExistence type="predicted"/>
<reference evidence="2 3" key="1">
    <citation type="submission" date="2020-08" db="EMBL/GenBank/DDBJ databases">
        <title>Genomic Encyclopedia of Type Strains, Phase IV (KMG-IV): sequencing the most valuable type-strain genomes for metagenomic binning, comparative biology and taxonomic classification.</title>
        <authorList>
            <person name="Goeker M."/>
        </authorList>
    </citation>
    <scope>NUCLEOTIDE SEQUENCE [LARGE SCALE GENOMIC DNA]</scope>
    <source>
        <strain evidence="2 3">DSM 26723</strain>
    </source>
</reference>
<evidence type="ECO:0000256" key="1">
    <source>
        <dbReference type="SAM" id="MobiDB-lite"/>
    </source>
</evidence>
<dbReference type="Proteomes" id="UP000588068">
    <property type="component" value="Unassembled WGS sequence"/>
</dbReference>
<gene>
    <name evidence="2" type="ORF">HNQ60_002242</name>
</gene>
<name>A0A841HLA6_9GAMM</name>
<sequence>MREHESVTGVAGDAKKGQAGKSTDLVGAIANDLSQRLGVGVAQIEVVSMDAMTWNDGSLGCPQPGQSYLQALTPGVRVVLKNSGQLYEYHASNNGTFVYCPNPTRTPDGLDRQ</sequence>
<dbReference type="AlphaFoldDB" id="A0A841HLA6"/>
<evidence type="ECO:0000313" key="3">
    <source>
        <dbReference type="Proteomes" id="UP000588068"/>
    </source>
</evidence>
<organism evidence="2 3">
    <name type="scientific">Povalibacter uvarum</name>
    <dbReference type="NCBI Taxonomy" id="732238"/>
    <lineage>
        <taxon>Bacteria</taxon>
        <taxon>Pseudomonadati</taxon>
        <taxon>Pseudomonadota</taxon>
        <taxon>Gammaproteobacteria</taxon>
        <taxon>Steroidobacterales</taxon>
        <taxon>Steroidobacteraceae</taxon>
        <taxon>Povalibacter</taxon>
    </lineage>
</organism>